<dbReference type="Pfam" id="PF18826">
    <property type="entry name" value="bVLRF1"/>
    <property type="match status" value="1"/>
</dbReference>
<proteinExistence type="inferred from homology"/>
<dbReference type="PROSITE" id="PS50006">
    <property type="entry name" value="FHA_DOMAIN"/>
    <property type="match status" value="1"/>
</dbReference>
<dbReference type="Gramene" id="Solyc01g091500.3.1">
    <property type="protein sequence ID" value="Solyc01g091500.3.1"/>
    <property type="gene ID" value="Solyc01g091500.3"/>
</dbReference>
<keyword evidence="1" id="KW-0963">Cytoplasm</keyword>
<sequence length="1684" mass="186962">MEMEASTSTAATNTYNRRHQLKQQIDEKKHRSIFELPANFFDSCRLLQSPSASPLSIVEPLESLSVKTLDDVDIDDESKKEVENTESLSSRNNPKQRWSCNTCKAEFESLHDQRSHFKSDIHRLNIKLSISGRDTIKEEDFDEMTSDSLCKDYDLSSISGSDDEDEKESGQSNDLQRRIVGDIKNKIFLKLHNGEILSLWKGLLLNESESILFENKKALAADDIRNRICLTENEFTKKLKYLIHEPRDNTRLRIVLLARGGHFAGCVFDGTKAVAHKTFHRYVIRAKAGKKQSSKDASGKMAHSAGASIRRYNELALKKEIQDLFLAWKPYFADSSCIFIHAPSNNRQLFFDGDQPYFVCQLNVIRNIPLTVRRPTYKEARRIYGLLTQVSFEVNEEVAPACEEVSLLSASDLSSKCNESMEVLKESLETKEVPKASSSVFELLEQGIDPCLKDERGRTPYMVATEKEVRNAFRRFMASNLDKWDWNAAKVPSALTKEMEETQAAKQAEKNAKKKARAKELKKLRKARQKKAQTLHIQSVIKFAVSLFFSPSDEKKRSIVKQLRSSFASQTPTTWANLFILIPPAEAAQVQTAPSNSERGSVAASALKGKSQSSLSAKLSKEEESKRALDAEREKRAAAAERRLAAAAALKAQGTDLVSAPGGSGTDILCCCCNGSLAGKGAVAGNQSPQMKQPRHPCFYHVKLKAVMANEDDNPTTPLAAKLNSNPSKDQSPVRSGSSSSLPPSNCNGNNNCKINEDNGIDNSTLQRNPQSPEDFILSVASKIASQPLQYSDPDVWGVLTAISDKARKRLQGINMLLTTEEHCIGRMVDNTRFQILSPAVSAHHCKIYRKKVVSEDVEHPTNCCTAVFLKDSSTNGTYLNWEKLNKSSPEARLRHGDIISIAFAPQHGRVNISGPSNVYFVELAFAFVFREVLISASSADDAVLKRKAGNAAVQASNATICTNAHMSSLSIKDNEEFGSESKRLKGIGIGTSEGPISLDDFRGMQRSNTELRKQLESHVATIDSLRSENRAVVDHHEKEMKELKESVSQSYLEQLKEVQQLLETKGKELVDTSRVSTEQKHALEDLNERLSASEQSCIEANEIIHSQKLSISDLKTLLDEEREQRKNEREKAALDLKTSTQRVQAEAQEEIRRLSESAIKREKEQQEIINKLQEDEKERCSLMESLRSKLEDARQKLVVSDNKVRQLEAQLCEEQLSSACRKKKIEELEHERNMLSKELESEKAAREEAWAKVSALELEISAAMRDLDFERRRLKGARERIMLRETQLRAFYSTTEEISVLFAKQQEQLKAMQRTLKDEENYENTSVDIDLNPYNVNVNGSLLREKEVEDEIHNVTRAGCSTSNQRRVRELFDLSSDEASATEKHDCNNRSEGGQDTQEVEFAGAQCVKGGFGSEVDGVGTAPLEGDGVGTELIPDSDTVGIAANMEGDLVGTEQVQETESLGINSERNLDLNKYCVFAENTMQLDDGTLGKEAQVQNHAICDESMPPSQANNVAEGDNVIEDTEAEGTIRTADLLASEVAGSWACSTAPSVHGENDTPKSKENDPCPATLQDSGAQVGESQCATSTSKISSRWDQDRKALSEMIGIVAPDLKEQFSHAVGSDCDQGGNEGDASDSATESCSDDEDNIMNTEVASDTETVDGEKVNEDVMDEDDEATQEDSIG</sequence>
<feature type="region of interest" description="Disordered" evidence="3">
    <location>
        <begin position="1"/>
        <end position="26"/>
    </location>
</feature>
<evidence type="ECO:0000313" key="6">
    <source>
        <dbReference type="EnsemblPlants" id="Solyc01g091500.3.1"/>
    </source>
</evidence>
<keyword evidence="1" id="KW-0540">Nuclease</keyword>
<reference evidence="6" key="1">
    <citation type="journal article" date="2012" name="Nature">
        <title>The tomato genome sequence provides insights into fleshy fruit evolution.</title>
        <authorList>
            <consortium name="Tomato Genome Consortium"/>
        </authorList>
    </citation>
    <scope>NUCLEOTIDE SEQUENCE [LARGE SCALE GENOMIC DNA]</scope>
    <source>
        <strain evidence="6">cv. Heinz 1706</strain>
    </source>
</reference>
<dbReference type="InterPro" id="IPR000253">
    <property type="entry name" value="FHA_dom"/>
</dbReference>
<evidence type="ECO:0000259" key="4">
    <source>
        <dbReference type="PROSITE" id="PS50006"/>
    </source>
</evidence>
<feature type="domain" description="VLRF1" evidence="5">
    <location>
        <begin position="249"/>
        <end position="390"/>
    </location>
</feature>
<feature type="compositionally biased region" description="Low complexity" evidence="3">
    <location>
        <begin position="736"/>
        <end position="753"/>
    </location>
</feature>
<feature type="compositionally biased region" description="Low complexity" evidence="3">
    <location>
        <begin position="1"/>
        <end position="12"/>
    </location>
</feature>
<organism evidence="6">
    <name type="scientific">Solanum lycopersicum</name>
    <name type="common">Tomato</name>
    <name type="synonym">Lycopersicon esculentum</name>
    <dbReference type="NCBI Taxonomy" id="4081"/>
    <lineage>
        <taxon>Eukaryota</taxon>
        <taxon>Viridiplantae</taxon>
        <taxon>Streptophyta</taxon>
        <taxon>Embryophyta</taxon>
        <taxon>Tracheophyta</taxon>
        <taxon>Spermatophyta</taxon>
        <taxon>Magnoliopsida</taxon>
        <taxon>eudicotyledons</taxon>
        <taxon>Gunneridae</taxon>
        <taxon>Pentapetalae</taxon>
        <taxon>asterids</taxon>
        <taxon>lamiids</taxon>
        <taxon>Solanales</taxon>
        <taxon>Solanaceae</taxon>
        <taxon>Solanoideae</taxon>
        <taxon>Solaneae</taxon>
        <taxon>Solanum</taxon>
        <taxon>Solanum subgen. Lycopersicon</taxon>
    </lineage>
</organism>
<feature type="coiled-coil region" evidence="2">
    <location>
        <begin position="1009"/>
        <end position="1054"/>
    </location>
</feature>
<dbReference type="PANTHER" id="PTHR47458">
    <property type="entry name" value="SMAD/FHA DOMAIN-CONTAINING PROTEIN"/>
    <property type="match status" value="1"/>
</dbReference>
<dbReference type="PROSITE" id="PS00028">
    <property type="entry name" value="ZINC_FINGER_C2H2_1"/>
    <property type="match status" value="1"/>
</dbReference>
<reference evidence="6" key="2">
    <citation type="submission" date="2019-01" db="UniProtKB">
        <authorList>
            <consortium name="EnsemblPlants"/>
        </authorList>
    </citation>
    <scope>IDENTIFICATION</scope>
    <source>
        <strain evidence="6">cv. Heinz 1706</strain>
    </source>
</reference>
<feature type="active site" evidence="1">
    <location>
        <position position="292"/>
    </location>
</feature>
<comment type="similarity">
    <text evidence="1">Belongs to the ANKZF1/VMS1 family.</text>
</comment>
<evidence type="ECO:0000256" key="1">
    <source>
        <dbReference type="PROSITE-ProRule" id="PRU01389"/>
    </source>
</evidence>
<dbReference type="GO" id="GO:0004519">
    <property type="term" value="F:endonuclease activity"/>
    <property type="evidence" value="ECO:0007669"/>
    <property type="project" value="UniProtKB-KW"/>
</dbReference>
<dbReference type="InterPro" id="IPR041175">
    <property type="entry name" value="VLRF1/Vms1"/>
</dbReference>
<dbReference type="PaxDb" id="4081-Solyc01g091500.2.1"/>
<keyword evidence="2" id="KW-0175">Coiled coil</keyword>
<feature type="coiled-coil region" evidence="2">
    <location>
        <begin position="1084"/>
        <end position="1323"/>
    </location>
</feature>
<keyword evidence="1" id="KW-0378">Hydrolase</keyword>
<feature type="region of interest" description="Disordered" evidence="3">
    <location>
        <begin position="72"/>
        <end position="97"/>
    </location>
</feature>
<evidence type="ECO:0000256" key="2">
    <source>
        <dbReference type="SAM" id="Coils"/>
    </source>
</evidence>
<protein>
    <submittedName>
        <fullName evidence="6">Uncharacterized protein</fullName>
    </submittedName>
</protein>
<dbReference type="Proteomes" id="UP000004994">
    <property type="component" value="Chromosome 1"/>
</dbReference>
<feature type="compositionally biased region" description="Acidic residues" evidence="3">
    <location>
        <begin position="1669"/>
        <end position="1684"/>
    </location>
</feature>
<keyword evidence="1" id="KW-0255">Endonuclease</keyword>
<feature type="region of interest" description="Disordered" evidence="3">
    <location>
        <begin position="1619"/>
        <end position="1684"/>
    </location>
</feature>
<dbReference type="SUPFAM" id="SSF49879">
    <property type="entry name" value="SMAD/FHA domain"/>
    <property type="match status" value="1"/>
</dbReference>
<dbReference type="SMART" id="SM00240">
    <property type="entry name" value="FHA"/>
    <property type="match status" value="1"/>
</dbReference>
<name>A0A3Q7ELA2_SOLLC</name>
<dbReference type="InterPro" id="IPR008984">
    <property type="entry name" value="SMAD_FHA_dom_sf"/>
</dbReference>
<dbReference type="FunCoup" id="A0A3Q7ELA2">
    <property type="interactions" value="1831"/>
</dbReference>
<dbReference type="PROSITE" id="PS52044">
    <property type="entry name" value="VLRF1"/>
    <property type="match status" value="1"/>
</dbReference>
<feature type="region of interest" description="Disordered" evidence="3">
    <location>
        <begin position="613"/>
        <end position="634"/>
    </location>
</feature>
<feature type="domain" description="FHA" evidence="4">
    <location>
        <begin position="823"/>
        <end position="885"/>
    </location>
</feature>
<dbReference type="EnsemblPlants" id="Solyc01g091500.3.1">
    <property type="protein sequence ID" value="Solyc01g091500.3.1"/>
    <property type="gene ID" value="Solyc01g091500.3"/>
</dbReference>
<dbReference type="GO" id="GO:0005737">
    <property type="term" value="C:cytoplasm"/>
    <property type="evidence" value="ECO:0007669"/>
    <property type="project" value="UniProtKB-UniRule"/>
</dbReference>
<feature type="compositionally biased region" description="Polar residues" evidence="3">
    <location>
        <begin position="1649"/>
        <end position="1658"/>
    </location>
</feature>
<feature type="compositionally biased region" description="Polar residues" evidence="3">
    <location>
        <begin position="1572"/>
        <end position="1592"/>
    </location>
</feature>
<evidence type="ECO:0000259" key="5">
    <source>
        <dbReference type="PROSITE" id="PS52044"/>
    </source>
</evidence>
<feature type="compositionally biased region" description="Basic and acidic residues" evidence="3">
    <location>
        <begin position="619"/>
        <end position="634"/>
    </location>
</feature>
<keyword evidence="7" id="KW-1185">Reference proteome</keyword>
<feature type="compositionally biased region" description="Polar residues" evidence="3">
    <location>
        <begin position="761"/>
        <end position="770"/>
    </location>
</feature>
<feature type="region of interest" description="Disordered" evidence="3">
    <location>
        <begin position="1549"/>
        <end position="1597"/>
    </location>
</feature>
<feature type="compositionally biased region" description="Polar residues" evidence="3">
    <location>
        <begin position="85"/>
        <end position="97"/>
    </location>
</feature>
<feature type="compositionally biased region" description="Basic and acidic residues" evidence="3">
    <location>
        <begin position="1555"/>
        <end position="1566"/>
    </location>
</feature>
<dbReference type="InterPro" id="IPR013087">
    <property type="entry name" value="Znf_C2H2_type"/>
</dbReference>
<dbReference type="Gene3D" id="2.60.200.20">
    <property type="match status" value="1"/>
</dbReference>
<dbReference type="GO" id="GO:0016787">
    <property type="term" value="F:hydrolase activity"/>
    <property type="evidence" value="ECO:0007669"/>
    <property type="project" value="UniProtKB-KW"/>
</dbReference>
<feature type="compositionally biased region" description="Polar residues" evidence="3">
    <location>
        <begin position="723"/>
        <end position="735"/>
    </location>
</feature>
<accession>A0A3Q7ELA2</accession>
<dbReference type="Pfam" id="PF00498">
    <property type="entry name" value="FHA"/>
    <property type="match status" value="1"/>
</dbReference>
<dbReference type="PANTHER" id="PTHR47458:SF1">
    <property type="entry name" value="SMAD_FHA DOMAIN-CONTAINING PROTEIN"/>
    <property type="match status" value="1"/>
</dbReference>
<evidence type="ECO:0000256" key="3">
    <source>
        <dbReference type="SAM" id="MobiDB-lite"/>
    </source>
</evidence>
<feature type="region of interest" description="Disordered" evidence="3">
    <location>
        <begin position="712"/>
        <end position="770"/>
    </location>
</feature>
<evidence type="ECO:0000313" key="7">
    <source>
        <dbReference type="Proteomes" id="UP000004994"/>
    </source>
</evidence>
<feature type="region of interest" description="Disordered" evidence="3">
    <location>
        <begin position="1378"/>
        <end position="1397"/>
    </location>
</feature>
<dbReference type="InParanoid" id="A0A3Q7ELA2"/>
<comment type="domain">
    <text evidence="1">The VLRF1 domain mediates binding to the 60S ribosomal subunit.</text>
</comment>